<name>A0ACB9ECX3_9ASTR</name>
<accession>A0ACB9ECX3</accession>
<organism evidence="1 2">
    <name type="scientific">Smallanthus sonchifolius</name>
    <dbReference type="NCBI Taxonomy" id="185202"/>
    <lineage>
        <taxon>Eukaryota</taxon>
        <taxon>Viridiplantae</taxon>
        <taxon>Streptophyta</taxon>
        <taxon>Embryophyta</taxon>
        <taxon>Tracheophyta</taxon>
        <taxon>Spermatophyta</taxon>
        <taxon>Magnoliopsida</taxon>
        <taxon>eudicotyledons</taxon>
        <taxon>Gunneridae</taxon>
        <taxon>Pentapetalae</taxon>
        <taxon>asterids</taxon>
        <taxon>campanulids</taxon>
        <taxon>Asterales</taxon>
        <taxon>Asteraceae</taxon>
        <taxon>Asteroideae</taxon>
        <taxon>Heliantheae alliance</taxon>
        <taxon>Millerieae</taxon>
        <taxon>Smallanthus</taxon>
    </lineage>
</organism>
<proteinExistence type="predicted"/>
<dbReference type="Proteomes" id="UP001056120">
    <property type="component" value="Linkage Group LG18"/>
</dbReference>
<protein>
    <submittedName>
        <fullName evidence="1">Uncharacterized protein</fullName>
    </submittedName>
</protein>
<comment type="caution">
    <text evidence="1">The sequence shown here is derived from an EMBL/GenBank/DDBJ whole genome shotgun (WGS) entry which is preliminary data.</text>
</comment>
<gene>
    <name evidence="1" type="ORF">L1987_56116</name>
</gene>
<keyword evidence="2" id="KW-1185">Reference proteome</keyword>
<evidence type="ECO:0000313" key="2">
    <source>
        <dbReference type="Proteomes" id="UP001056120"/>
    </source>
</evidence>
<dbReference type="EMBL" id="CM042035">
    <property type="protein sequence ID" value="KAI3756296.1"/>
    <property type="molecule type" value="Genomic_DNA"/>
</dbReference>
<evidence type="ECO:0000313" key="1">
    <source>
        <dbReference type="EMBL" id="KAI3756296.1"/>
    </source>
</evidence>
<reference evidence="1 2" key="2">
    <citation type="journal article" date="2022" name="Mol. Ecol. Resour.">
        <title>The genomes of chicory, endive, great burdock and yacon provide insights into Asteraceae paleo-polyploidization history and plant inulin production.</title>
        <authorList>
            <person name="Fan W."/>
            <person name="Wang S."/>
            <person name="Wang H."/>
            <person name="Wang A."/>
            <person name="Jiang F."/>
            <person name="Liu H."/>
            <person name="Zhao H."/>
            <person name="Xu D."/>
            <person name="Zhang Y."/>
        </authorList>
    </citation>
    <scope>NUCLEOTIDE SEQUENCE [LARGE SCALE GENOMIC DNA]</scope>
    <source>
        <strain evidence="2">cv. Yunnan</strain>
        <tissue evidence="1">Leaves</tissue>
    </source>
</reference>
<sequence>MGFQFLYLAIKIPQAITLTIISNIAFHLLSLLLAALSHVGLFKSPADPDDHPSSSGNYILLLDSSSPSLLPIPVHVITAAIKNKVPIVTYTDFVHRHGGAGTAVCTVCLDCIDDRHPIRELVNCKHVFHRECLDRWVDVGQVNCPLCRSMLLPTKKLLSAVSPAAGVAAAAANDIGPVIRASEDEIETRCRFGEERENFVEEMAVVMVVEVDGGGDGGGDGGDYGGVDGGGYGGWWRL</sequence>
<reference evidence="2" key="1">
    <citation type="journal article" date="2022" name="Mol. Ecol. Resour.">
        <title>The genomes of chicory, endive, great burdock and yacon provide insights into Asteraceae palaeo-polyploidization history and plant inulin production.</title>
        <authorList>
            <person name="Fan W."/>
            <person name="Wang S."/>
            <person name="Wang H."/>
            <person name="Wang A."/>
            <person name="Jiang F."/>
            <person name="Liu H."/>
            <person name="Zhao H."/>
            <person name="Xu D."/>
            <person name="Zhang Y."/>
        </authorList>
    </citation>
    <scope>NUCLEOTIDE SEQUENCE [LARGE SCALE GENOMIC DNA]</scope>
    <source>
        <strain evidence="2">cv. Yunnan</strain>
    </source>
</reference>